<dbReference type="SUPFAM" id="SSF56784">
    <property type="entry name" value="HAD-like"/>
    <property type="match status" value="1"/>
</dbReference>
<dbReference type="GO" id="GO:0016787">
    <property type="term" value="F:hydrolase activity"/>
    <property type="evidence" value="ECO:0007669"/>
    <property type="project" value="UniProtKB-KW"/>
</dbReference>
<dbReference type="SFLD" id="SFLDG01129">
    <property type="entry name" value="C1.5:_HAD__Beta-PGM__Phosphata"/>
    <property type="match status" value="1"/>
</dbReference>
<dbReference type="PRINTS" id="PR00413">
    <property type="entry name" value="HADHALOGNASE"/>
</dbReference>
<dbReference type="NCBIfam" id="TIGR01509">
    <property type="entry name" value="HAD-SF-IA-v3"/>
    <property type="match status" value="1"/>
</dbReference>
<keyword evidence="1" id="KW-0378">Hydrolase</keyword>
<protein>
    <submittedName>
        <fullName evidence="1">HAD family hydrolase</fullName>
    </submittedName>
</protein>
<dbReference type="EMBL" id="QUAB01000015">
    <property type="protein sequence ID" value="REJ07627.1"/>
    <property type="molecule type" value="Genomic_DNA"/>
</dbReference>
<dbReference type="PANTHER" id="PTHR43611:SF3">
    <property type="entry name" value="FLAVIN MONONUCLEOTIDE HYDROLASE 1, CHLOROPLATIC"/>
    <property type="match status" value="1"/>
</dbReference>
<evidence type="ECO:0000313" key="2">
    <source>
        <dbReference type="Proteomes" id="UP000262172"/>
    </source>
</evidence>
<keyword evidence="2" id="KW-1185">Reference proteome</keyword>
<organism evidence="1 2">
    <name type="scientific">Microbacterium bovistercoris</name>
    <dbReference type="NCBI Taxonomy" id="2293570"/>
    <lineage>
        <taxon>Bacteria</taxon>
        <taxon>Bacillati</taxon>
        <taxon>Actinomycetota</taxon>
        <taxon>Actinomycetes</taxon>
        <taxon>Micrococcales</taxon>
        <taxon>Microbacteriaceae</taxon>
        <taxon>Microbacterium</taxon>
    </lineage>
</organism>
<dbReference type="Gene3D" id="3.40.50.1000">
    <property type="entry name" value="HAD superfamily/HAD-like"/>
    <property type="match status" value="1"/>
</dbReference>
<reference evidence="1 2" key="1">
    <citation type="submission" date="2018-08" db="EMBL/GenBank/DDBJ databases">
        <title>Isolation, diversity and antifungal activity of Actinobacteria from cow dung.</title>
        <authorList>
            <person name="Ling L."/>
        </authorList>
    </citation>
    <scope>NUCLEOTIDE SEQUENCE [LARGE SCALE GENOMIC DNA]</scope>
    <source>
        <strain evidence="1 2">NEAU-LLE</strain>
    </source>
</reference>
<dbReference type="Proteomes" id="UP000262172">
    <property type="component" value="Unassembled WGS sequence"/>
</dbReference>
<proteinExistence type="predicted"/>
<dbReference type="InterPro" id="IPR036412">
    <property type="entry name" value="HAD-like_sf"/>
</dbReference>
<dbReference type="InterPro" id="IPR006439">
    <property type="entry name" value="HAD-SF_hydro_IA"/>
</dbReference>
<dbReference type="InterPro" id="IPR023214">
    <property type="entry name" value="HAD_sf"/>
</dbReference>
<dbReference type="SFLD" id="SFLDS00003">
    <property type="entry name" value="Haloacid_Dehalogenase"/>
    <property type="match status" value="1"/>
</dbReference>
<evidence type="ECO:0000313" key="1">
    <source>
        <dbReference type="EMBL" id="REJ07627.1"/>
    </source>
</evidence>
<dbReference type="Pfam" id="PF00702">
    <property type="entry name" value="Hydrolase"/>
    <property type="match status" value="1"/>
</dbReference>
<dbReference type="OrthoDB" id="9797415at2"/>
<dbReference type="AlphaFoldDB" id="A0A371NWW1"/>
<gene>
    <name evidence="1" type="ORF">DY023_03040</name>
</gene>
<name>A0A371NWW1_9MICO</name>
<sequence length="197" mass="21080">MITTVLFDLDGVIRHFDPEVTAEIERRHGIEPGRLMETAFAGTAAEELTIGRLRRDEWIAGIGASLGCPAAAEEWGAQRARLDEDVLALAAELRGRGIRVAILTNGTDGIPAEIDALGLADSFDPIFNSAEIGHAKPDERVFAHVVDALDCAPEDVFFADDSATNTAAAIETGMLAHHFEHLDGLRTALRASGIAVR</sequence>
<accession>A0A371NWW1</accession>
<dbReference type="PANTHER" id="PTHR43611">
    <property type="entry name" value="ALPHA-D-GLUCOSE 1-PHOSPHATE PHOSPHATASE"/>
    <property type="match status" value="1"/>
</dbReference>
<comment type="caution">
    <text evidence="1">The sequence shown here is derived from an EMBL/GenBank/DDBJ whole genome shotgun (WGS) entry which is preliminary data.</text>
</comment>